<dbReference type="FunFam" id="1.10.10.10:FF:000027">
    <property type="entry name" value="Heat shock transcription factor 1"/>
    <property type="match status" value="1"/>
</dbReference>
<evidence type="ECO:0000259" key="10">
    <source>
        <dbReference type="SMART" id="SM00415"/>
    </source>
</evidence>
<feature type="compositionally biased region" description="Polar residues" evidence="9">
    <location>
        <begin position="89"/>
        <end position="100"/>
    </location>
</feature>
<dbReference type="InterPro" id="IPR036390">
    <property type="entry name" value="WH_DNA-bd_sf"/>
</dbReference>
<keyword evidence="4" id="KW-0238">DNA-binding</keyword>
<dbReference type="Proteomes" id="UP001152747">
    <property type="component" value="Unassembled WGS sequence"/>
</dbReference>
<feature type="region of interest" description="Disordered" evidence="9">
    <location>
        <begin position="642"/>
        <end position="708"/>
    </location>
</feature>
<dbReference type="GO" id="GO:0005634">
    <property type="term" value="C:nucleus"/>
    <property type="evidence" value="ECO:0007669"/>
    <property type="project" value="UniProtKB-SubCell"/>
</dbReference>
<gene>
    <name evidence="11" type="ORF">CAMP_LOCUS785</name>
</gene>
<name>A0A9P1I4F8_9PELO</name>
<dbReference type="Gene3D" id="1.10.10.10">
    <property type="entry name" value="Winged helix-like DNA-binding domain superfamily/Winged helix DNA-binding domain"/>
    <property type="match status" value="1"/>
</dbReference>
<evidence type="ECO:0000313" key="12">
    <source>
        <dbReference type="Proteomes" id="UP001152747"/>
    </source>
</evidence>
<dbReference type="EMBL" id="CANHGI010000001">
    <property type="protein sequence ID" value="CAI5438148.1"/>
    <property type="molecule type" value="Genomic_DNA"/>
</dbReference>
<dbReference type="SMART" id="SM00415">
    <property type="entry name" value="HSF"/>
    <property type="match status" value="1"/>
</dbReference>
<evidence type="ECO:0000256" key="3">
    <source>
        <dbReference type="ARBA" id="ARBA00023015"/>
    </source>
</evidence>
<feature type="region of interest" description="Disordered" evidence="9">
    <location>
        <begin position="533"/>
        <end position="554"/>
    </location>
</feature>
<comment type="subcellular location">
    <subcellularLocation>
        <location evidence="1">Nucleus</location>
    </subcellularLocation>
</comment>
<dbReference type="PANTHER" id="PTHR10015:SF427">
    <property type="entry name" value="HEAT SHOCK FACTOR PROTEIN"/>
    <property type="match status" value="1"/>
</dbReference>
<feature type="region of interest" description="Disordered" evidence="9">
    <location>
        <begin position="472"/>
        <end position="514"/>
    </location>
</feature>
<organism evidence="11 12">
    <name type="scientific">Caenorhabditis angaria</name>
    <dbReference type="NCBI Taxonomy" id="860376"/>
    <lineage>
        <taxon>Eukaryota</taxon>
        <taxon>Metazoa</taxon>
        <taxon>Ecdysozoa</taxon>
        <taxon>Nematoda</taxon>
        <taxon>Chromadorea</taxon>
        <taxon>Rhabditida</taxon>
        <taxon>Rhabditina</taxon>
        <taxon>Rhabditomorpha</taxon>
        <taxon>Rhabditoidea</taxon>
        <taxon>Rhabditidae</taxon>
        <taxon>Peloderinae</taxon>
        <taxon>Caenorhabditis</taxon>
    </lineage>
</organism>
<feature type="region of interest" description="Disordered" evidence="9">
    <location>
        <begin position="75"/>
        <end position="109"/>
    </location>
</feature>
<feature type="compositionally biased region" description="Polar residues" evidence="9">
    <location>
        <begin position="495"/>
        <end position="514"/>
    </location>
</feature>
<feature type="coiled-coil region" evidence="8">
    <location>
        <begin position="263"/>
        <end position="293"/>
    </location>
</feature>
<comment type="similarity">
    <text evidence="2 7">Belongs to the HSF family.</text>
</comment>
<keyword evidence="5" id="KW-0804">Transcription</keyword>
<evidence type="ECO:0000256" key="6">
    <source>
        <dbReference type="ARBA" id="ARBA00023242"/>
    </source>
</evidence>
<evidence type="ECO:0000256" key="1">
    <source>
        <dbReference type="ARBA" id="ARBA00004123"/>
    </source>
</evidence>
<keyword evidence="12" id="KW-1185">Reference proteome</keyword>
<protein>
    <recommendedName>
        <fullName evidence="10">HSF-type DNA-binding domain-containing protein</fullName>
    </recommendedName>
</protein>
<accession>A0A9P1I4F8</accession>
<comment type="caution">
    <text evidence="11">The sequence shown here is derived from an EMBL/GenBank/DDBJ whole genome shotgun (WGS) entry which is preliminary data.</text>
</comment>
<feature type="compositionally biased region" description="Low complexity" evidence="9">
    <location>
        <begin position="76"/>
        <end position="88"/>
    </location>
</feature>
<evidence type="ECO:0000256" key="9">
    <source>
        <dbReference type="SAM" id="MobiDB-lite"/>
    </source>
</evidence>
<evidence type="ECO:0000313" key="11">
    <source>
        <dbReference type="EMBL" id="CAI5438148.1"/>
    </source>
</evidence>
<dbReference type="AlphaFoldDB" id="A0A9P1I4F8"/>
<evidence type="ECO:0000256" key="2">
    <source>
        <dbReference type="ARBA" id="ARBA00006403"/>
    </source>
</evidence>
<feature type="domain" description="HSF-type DNA-binding" evidence="10">
    <location>
        <begin position="139"/>
        <end position="245"/>
    </location>
</feature>
<dbReference type="PRINTS" id="PR00056">
    <property type="entry name" value="HSFDOMAIN"/>
</dbReference>
<dbReference type="InterPro" id="IPR036388">
    <property type="entry name" value="WH-like_DNA-bd_sf"/>
</dbReference>
<evidence type="ECO:0000256" key="8">
    <source>
        <dbReference type="SAM" id="Coils"/>
    </source>
</evidence>
<proteinExistence type="inferred from homology"/>
<keyword evidence="6" id="KW-0539">Nucleus</keyword>
<dbReference type="OrthoDB" id="60033at2759"/>
<evidence type="ECO:0000256" key="5">
    <source>
        <dbReference type="ARBA" id="ARBA00023163"/>
    </source>
</evidence>
<dbReference type="PANTHER" id="PTHR10015">
    <property type="entry name" value="HEAT SHOCK TRANSCRIPTION FACTOR"/>
    <property type="match status" value="1"/>
</dbReference>
<feature type="compositionally biased region" description="Low complexity" evidence="9">
    <location>
        <begin position="648"/>
        <end position="662"/>
    </location>
</feature>
<reference evidence="11" key="1">
    <citation type="submission" date="2022-11" db="EMBL/GenBank/DDBJ databases">
        <authorList>
            <person name="Kikuchi T."/>
        </authorList>
    </citation>
    <scope>NUCLEOTIDE SEQUENCE</scope>
    <source>
        <strain evidence="11">PS1010</strain>
    </source>
</reference>
<sequence>MSDYSKIYTVNGANGVKRRVLVRPRIRVFSTQRKMNHQQQNPQKLLAAPGRVPKQEVYQQVQQQGPVRMRAPATYIQQPPQQQRIAQQNSNGMTRSTANRQQQQNQYQQGVSIEEVPNAQSFDNANTSNNSQPRLDEEKLPLFLIKLWNIVQDQTIQSIVHWDESGASFHIADPYSFCRNVLPHYFKHNNLNSLIRQLNMYGFRKMTPLNQGGLTRTESDQDHLEFSHPFFVQSHPEYMVNIKRKQSTRADDKQITVQTQNNIEMVMQEVRSLRDKQRTMENKMNTLNKENRQLWDQMSTMRHQHSRQQQVVKKLFQFLVSMVQPSLPNRNLKRGVLAIDDHGGPSNSKRPRQDSNSGGGAQNTAGLNSTQLSEMLESLQRELQDGDYVRRFSNDQGPVIAEVTDELGHSPPSSSRPYGSNFDDFADEPEDFDVPIVSNFSNSSNSSFNRAAPNRNLANSQNVYMGSGALTAENVGRTPSPNDLNNRKQPKRSSSRQQTGYPTAPTFHQPQNQLTYQYPPNEQMQNNQLVQLTPKKTGGAGGGGEQDDLNSTNNYDRQDTFSPTLVMSPSLERQISQELQDYLNGVDFTIDNCRDLLTDWADFDQPMNDLDVDYTKYGEPSSSMTGETQQRLALEHIPISEDVEEKSAASSVQPSSLSVPTSAQRNNAFYTPPFPDPSFPTIPDQMNLDQFPGTPELLTPGASPSARE</sequence>
<dbReference type="Pfam" id="PF00447">
    <property type="entry name" value="HSF_DNA-bind"/>
    <property type="match status" value="1"/>
</dbReference>
<evidence type="ECO:0000256" key="7">
    <source>
        <dbReference type="RuleBase" id="RU004020"/>
    </source>
</evidence>
<dbReference type="GO" id="GO:0043565">
    <property type="term" value="F:sequence-specific DNA binding"/>
    <property type="evidence" value="ECO:0007669"/>
    <property type="project" value="InterPro"/>
</dbReference>
<dbReference type="GO" id="GO:0003700">
    <property type="term" value="F:DNA-binding transcription factor activity"/>
    <property type="evidence" value="ECO:0007669"/>
    <property type="project" value="InterPro"/>
</dbReference>
<evidence type="ECO:0000256" key="4">
    <source>
        <dbReference type="ARBA" id="ARBA00023125"/>
    </source>
</evidence>
<dbReference type="InterPro" id="IPR000232">
    <property type="entry name" value="HSF_DNA-bd"/>
</dbReference>
<feature type="region of interest" description="Disordered" evidence="9">
    <location>
        <begin position="337"/>
        <end position="366"/>
    </location>
</feature>
<feature type="region of interest" description="Disordered" evidence="9">
    <location>
        <begin position="405"/>
        <end position="430"/>
    </location>
</feature>
<dbReference type="SUPFAM" id="SSF46785">
    <property type="entry name" value="Winged helix' DNA-binding domain"/>
    <property type="match status" value="1"/>
</dbReference>
<keyword evidence="8" id="KW-0175">Coiled coil</keyword>
<keyword evidence="3" id="KW-0805">Transcription regulation</keyword>